<dbReference type="EMBL" id="AJVK01018252">
    <property type="status" value="NOT_ANNOTATED_CDS"/>
    <property type="molecule type" value="Genomic_DNA"/>
</dbReference>
<dbReference type="Proteomes" id="UP000092462">
    <property type="component" value="Unassembled WGS sequence"/>
</dbReference>
<dbReference type="EMBL" id="AJVK01018251">
    <property type="status" value="NOT_ANNOTATED_CDS"/>
    <property type="molecule type" value="Genomic_DNA"/>
</dbReference>
<evidence type="ECO:0000313" key="1">
    <source>
        <dbReference type="EnsemblMetazoa" id="PPAI010375-PA"/>
    </source>
</evidence>
<evidence type="ECO:0000313" key="2">
    <source>
        <dbReference type="Proteomes" id="UP000092462"/>
    </source>
</evidence>
<dbReference type="VEuPathDB" id="VectorBase:PPAPM1_003796"/>
<proteinExistence type="predicted"/>
<dbReference type="PANTHER" id="PTHR31434:SF2">
    <property type="entry name" value="S PHASE CYCLIN A-ASSOCIATED PROTEIN IN THE ENDOPLASMIC RETICULUM"/>
    <property type="match status" value="1"/>
</dbReference>
<organism evidence="1 2">
    <name type="scientific">Phlebotomus papatasi</name>
    <name type="common">Sandfly</name>
    <dbReference type="NCBI Taxonomy" id="29031"/>
    <lineage>
        <taxon>Eukaryota</taxon>
        <taxon>Metazoa</taxon>
        <taxon>Ecdysozoa</taxon>
        <taxon>Arthropoda</taxon>
        <taxon>Hexapoda</taxon>
        <taxon>Insecta</taxon>
        <taxon>Pterygota</taxon>
        <taxon>Neoptera</taxon>
        <taxon>Endopterygota</taxon>
        <taxon>Diptera</taxon>
        <taxon>Nematocera</taxon>
        <taxon>Psychodoidea</taxon>
        <taxon>Psychodidae</taxon>
        <taxon>Phlebotomus</taxon>
        <taxon>Phlebotomus</taxon>
    </lineage>
</organism>
<name>A0A1B0DPD9_PHLPP</name>
<dbReference type="AlphaFoldDB" id="A0A1B0DPD9"/>
<accession>A0A1B0DPD9</accession>
<dbReference type="EMBL" id="AJVK01018250">
    <property type="status" value="NOT_ANNOTATED_CDS"/>
    <property type="molecule type" value="Genomic_DNA"/>
</dbReference>
<dbReference type="EnsemblMetazoa" id="PPAI010375-RA">
    <property type="protein sequence ID" value="PPAI010375-PA"/>
    <property type="gene ID" value="PPAI010375"/>
</dbReference>
<keyword evidence="2" id="KW-1185">Reference proteome</keyword>
<sequence>MQLHRTILSEEVISLKFLDIITILLKYCGPKSNEKGETQAVIVDLLSTLGYFCVNNSRNQNLIFTEQLSVVKSIVKLPKEMSIHYYPTLATLIWKNPDAKAILSHEFDVEVMQNTLKEILKD</sequence>
<dbReference type="PANTHER" id="PTHR31434">
    <property type="entry name" value="S PHASE CYCLIN A-ASSOCIATED PROTEIN IN THE ENDOPLASMIC RETICULUM"/>
    <property type="match status" value="1"/>
</dbReference>
<protein>
    <submittedName>
        <fullName evidence="1">Uncharacterized protein</fullName>
    </submittedName>
</protein>
<reference evidence="1" key="1">
    <citation type="submission" date="2022-08" db="UniProtKB">
        <authorList>
            <consortium name="EnsemblMetazoa"/>
        </authorList>
    </citation>
    <scope>IDENTIFICATION</scope>
    <source>
        <strain evidence="1">Israel</strain>
    </source>
</reference>
<dbReference type="VEuPathDB" id="VectorBase:PPAI010375"/>